<feature type="region of interest" description="Disordered" evidence="1">
    <location>
        <begin position="55"/>
        <end position="74"/>
    </location>
</feature>
<gene>
    <name evidence="2" type="ORF">Val02_66160</name>
</gene>
<comment type="caution">
    <text evidence="2">The sequence shown here is derived from an EMBL/GenBank/DDBJ whole genome shotgun (WGS) entry which is preliminary data.</text>
</comment>
<keyword evidence="3" id="KW-1185">Reference proteome</keyword>
<name>A0A8J3YTR8_9ACTN</name>
<proteinExistence type="predicted"/>
<organism evidence="2 3">
    <name type="scientific">Virgisporangium aliadipatigenens</name>
    <dbReference type="NCBI Taxonomy" id="741659"/>
    <lineage>
        <taxon>Bacteria</taxon>
        <taxon>Bacillati</taxon>
        <taxon>Actinomycetota</taxon>
        <taxon>Actinomycetes</taxon>
        <taxon>Micromonosporales</taxon>
        <taxon>Micromonosporaceae</taxon>
        <taxon>Virgisporangium</taxon>
    </lineage>
</organism>
<evidence type="ECO:0000256" key="1">
    <source>
        <dbReference type="SAM" id="MobiDB-lite"/>
    </source>
</evidence>
<accession>A0A8J3YTR8</accession>
<protein>
    <submittedName>
        <fullName evidence="2">Uncharacterized protein</fullName>
    </submittedName>
</protein>
<evidence type="ECO:0000313" key="3">
    <source>
        <dbReference type="Proteomes" id="UP000619260"/>
    </source>
</evidence>
<evidence type="ECO:0000313" key="2">
    <source>
        <dbReference type="EMBL" id="GIJ49730.1"/>
    </source>
</evidence>
<dbReference type="EMBL" id="BOPF01000030">
    <property type="protein sequence ID" value="GIJ49730.1"/>
    <property type="molecule type" value="Genomic_DNA"/>
</dbReference>
<reference evidence="2" key="1">
    <citation type="submission" date="2021-01" db="EMBL/GenBank/DDBJ databases">
        <title>Whole genome shotgun sequence of Virgisporangium aliadipatigenens NBRC 105644.</title>
        <authorList>
            <person name="Komaki H."/>
            <person name="Tamura T."/>
        </authorList>
    </citation>
    <scope>NUCLEOTIDE SEQUENCE</scope>
    <source>
        <strain evidence="2">NBRC 105644</strain>
    </source>
</reference>
<dbReference type="AlphaFoldDB" id="A0A8J3YTR8"/>
<dbReference type="Proteomes" id="UP000619260">
    <property type="component" value="Unassembled WGS sequence"/>
</dbReference>
<sequence>MFRDGQSDVGGPSELANAYVFCVLEQFHARLRRRDIFAAASLRWADPVAQLLDTTPGRASAAGSSTICKRQGPH</sequence>